<evidence type="ECO:0000313" key="2">
    <source>
        <dbReference type="Proteomes" id="UP000193411"/>
    </source>
</evidence>
<dbReference type="Proteomes" id="UP000193411">
    <property type="component" value="Unassembled WGS sequence"/>
</dbReference>
<gene>
    <name evidence="1" type="ORF">BCR44DRAFT_1497031</name>
</gene>
<comment type="caution">
    <text evidence="1">The sequence shown here is derived from an EMBL/GenBank/DDBJ whole genome shotgun (WGS) entry which is preliminary data.</text>
</comment>
<evidence type="ECO:0000313" key="1">
    <source>
        <dbReference type="EMBL" id="ORZ38973.1"/>
    </source>
</evidence>
<accession>A0A1Y2HZ16</accession>
<proteinExistence type="predicted"/>
<dbReference type="EMBL" id="MCFL01000007">
    <property type="protein sequence ID" value="ORZ38973.1"/>
    <property type="molecule type" value="Genomic_DNA"/>
</dbReference>
<reference evidence="1 2" key="1">
    <citation type="submission" date="2016-07" db="EMBL/GenBank/DDBJ databases">
        <title>Pervasive Adenine N6-methylation of Active Genes in Fungi.</title>
        <authorList>
            <consortium name="DOE Joint Genome Institute"/>
            <person name="Mondo S.J."/>
            <person name="Dannebaum R.O."/>
            <person name="Kuo R.C."/>
            <person name="Labutti K."/>
            <person name="Haridas S."/>
            <person name="Kuo A."/>
            <person name="Salamov A."/>
            <person name="Ahrendt S.R."/>
            <person name="Lipzen A."/>
            <person name="Sullivan W."/>
            <person name="Andreopoulos W.B."/>
            <person name="Clum A."/>
            <person name="Lindquist E."/>
            <person name="Daum C."/>
            <person name="Ramamoorthy G.K."/>
            <person name="Gryganskyi A."/>
            <person name="Culley D."/>
            <person name="Magnuson J.K."/>
            <person name="James T.Y."/>
            <person name="O'Malley M.A."/>
            <person name="Stajich J.E."/>
            <person name="Spatafora J.W."/>
            <person name="Visel A."/>
            <person name="Grigoriev I.V."/>
        </authorList>
    </citation>
    <scope>NUCLEOTIDE SEQUENCE [LARGE SCALE GENOMIC DNA]</scope>
    <source>
        <strain evidence="1 2">PL171</strain>
    </source>
</reference>
<dbReference type="AlphaFoldDB" id="A0A1Y2HZ16"/>
<name>A0A1Y2HZ16_9FUNG</name>
<protein>
    <submittedName>
        <fullName evidence="1">Uncharacterized protein</fullName>
    </submittedName>
</protein>
<keyword evidence="2" id="KW-1185">Reference proteome</keyword>
<organism evidence="1 2">
    <name type="scientific">Catenaria anguillulae PL171</name>
    <dbReference type="NCBI Taxonomy" id="765915"/>
    <lineage>
        <taxon>Eukaryota</taxon>
        <taxon>Fungi</taxon>
        <taxon>Fungi incertae sedis</taxon>
        <taxon>Blastocladiomycota</taxon>
        <taxon>Blastocladiomycetes</taxon>
        <taxon>Blastocladiales</taxon>
        <taxon>Catenariaceae</taxon>
        <taxon>Catenaria</taxon>
    </lineage>
</organism>
<sequence length="96" mass="9888">MFALRSAVRRVATTGRTFATQAAKQATGNTGRRAAVAGVMTAAGFALATTYKSTTQPIEAAAAAQKAPIAGVKGTPSERSFIASSPMVFNVVLWVK</sequence>